<evidence type="ECO:0000313" key="8">
    <source>
        <dbReference type="Proteomes" id="UP000553193"/>
    </source>
</evidence>
<dbReference type="RefSeq" id="WP_184383346.1">
    <property type="nucleotide sequence ID" value="NZ_JACIDJ010000002.1"/>
</dbReference>
<gene>
    <name evidence="7" type="ORF">GGQ83_001708</name>
</gene>
<evidence type="ECO:0000313" key="7">
    <source>
        <dbReference type="EMBL" id="MBB3898271.1"/>
    </source>
</evidence>
<dbReference type="EMBL" id="JACIDJ010000002">
    <property type="protein sequence ID" value="MBB3898271.1"/>
    <property type="molecule type" value="Genomic_DNA"/>
</dbReference>
<dbReference type="GO" id="GO:0033013">
    <property type="term" value="P:tetrapyrrole metabolic process"/>
    <property type="evidence" value="ECO:0007669"/>
    <property type="project" value="UniProtKB-ARBA"/>
</dbReference>
<keyword evidence="3 6" id="KW-0812">Transmembrane</keyword>
<evidence type="ECO:0000256" key="2">
    <source>
        <dbReference type="ARBA" id="ARBA00007524"/>
    </source>
</evidence>
<accession>A0A840AAT0</accession>
<feature type="transmembrane region" description="Helical" evidence="6">
    <location>
        <begin position="98"/>
        <end position="118"/>
    </location>
</feature>
<comment type="caution">
    <text evidence="7">The sequence shown here is derived from an EMBL/GenBank/DDBJ whole genome shotgun (WGS) entry which is preliminary data.</text>
</comment>
<reference evidence="7 8" key="1">
    <citation type="submission" date="2020-08" db="EMBL/GenBank/DDBJ databases">
        <title>Genomic Encyclopedia of Type Strains, Phase IV (KMG-IV): sequencing the most valuable type-strain genomes for metagenomic binning, comparative biology and taxonomic classification.</title>
        <authorList>
            <person name="Goeker M."/>
        </authorList>
    </citation>
    <scope>NUCLEOTIDE SEQUENCE [LARGE SCALE GENOMIC DNA]</scope>
    <source>
        <strain evidence="7 8">DSM 19979</strain>
    </source>
</reference>
<name>A0A840AAT0_9PROT</name>
<organism evidence="7 8">
    <name type="scientific">Roseococcus suduntuyensis</name>
    <dbReference type="NCBI Taxonomy" id="455361"/>
    <lineage>
        <taxon>Bacteria</taxon>
        <taxon>Pseudomonadati</taxon>
        <taxon>Pseudomonadota</taxon>
        <taxon>Alphaproteobacteria</taxon>
        <taxon>Acetobacterales</taxon>
        <taxon>Roseomonadaceae</taxon>
        <taxon>Roseococcus</taxon>
    </lineage>
</organism>
<dbReference type="InterPro" id="IPR004307">
    <property type="entry name" value="TspO_MBR"/>
</dbReference>
<dbReference type="Gene3D" id="1.20.1260.100">
    <property type="entry name" value="TspO/MBR protein"/>
    <property type="match status" value="1"/>
</dbReference>
<dbReference type="CDD" id="cd15904">
    <property type="entry name" value="TSPO_MBR"/>
    <property type="match status" value="1"/>
</dbReference>
<keyword evidence="4 6" id="KW-1133">Transmembrane helix</keyword>
<dbReference type="Pfam" id="PF03073">
    <property type="entry name" value="TspO_MBR"/>
    <property type="match status" value="1"/>
</dbReference>
<dbReference type="GO" id="GO:0016020">
    <property type="term" value="C:membrane"/>
    <property type="evidence" value="ECO:0007669"/>
    <property type="project" value="UniProtKB-SubCell"/>
</dbReference>
<dbReference type="PANTHER" id="PTHR10057">
    <property type="entry name" value="PERIPHERAL-TYPE BENZODIAZEPINE RECEPTOR"/>
    <property type="match status" value="1"/>
</dbReference>
<dbReference type="PIRSF" id="PIRSF005859">
    <property type="entry name" value="PBR"/>
    <property type="match status" value="1"/>
</dbReference>
<dbReference type="PANTHER" id="PTHR10057:SF0">
    <property type="entry name" value="TRANSLOCATOR PROTEIN"/>
    <property type="match status" value="1"/>
</dbReference>
<dbReference type="InterPro" id="IPR038330">
    <property type="entry name" value="TspO/MBR-related_sf"/>
</dbReference>
<keyword evidence="8" id="KW-1185">Reference proteome</keyword>
<comment type="similarity">
    <text evidence="2">Belongs to the TspO/BZRP family.</text>
</comment>
<evidence type="ECO:0000256" key="6">
    <source>
        <dbReference type="SAM" id="Phobius"/>
    </source>
</evidence>
<protein>
    <submittedName>
        <fullName evidence="7">Tryptophan-rich sensory protein</fullName>
    </submittedName>
</protein>
<proteinExistence type="inferred from homology"/>
<dbReference type="Proteomes" id="UP000553193">
    <property type="component" value="Unassembled WGS sequence"/>
</dbReference>
<keyword evidence="5 6" id="KW-0472">Membrane</keyword>
<feature type="transmembrane region" description="Helical" evidence="6">
    <location>
        <begin position="125"/>
        <end position="146"/>
    </location>
</feature>
<comment type="subcellular location">
    <subcellularLocation>
        <location evidence="1">Membrane</location>
        <topology evidence="1">Multi-pass membrane protein</topology>
    </subcellularLocation>
</comment>
<dbReference type="AlphaFoldDB" id="A0A840AAT0"/>
<sequence>MSDWLPLLGFFAACFATAASGAIFTPGAWYEGLRKPWWRPPNWLFGPAWGVLFCCIAVAGWLVWREVGFGLALAVYGVQLVLNFAWSALFFGMRRPDLAFWDLCALWVSIAVCIALFAPISAAAAWLFVPYLAWVSFAGFLNLTMWRLNGPRPA</sequence>
<feature type="transmembrane region" description="Helical" evidence="6">
    <location>
        <begin position="71"/>
        <end position="92"/>
    </location>
</feature>
<evidence type="ECO:0000256" key="5">
    <source>
        <dbReference type="ARBA" id="ARBA00023136"/>
    </source>
</evidence>
<evidence type="ECO:0000256" key="4">
    <source>
        <dbReference type="ARBA" id="ARBA00022989"/>
    </source>
</evidence>
<evidence type="ECO:0000256" key="1">
    <source>
        <dbReference type="ARBA" id="ARBA00004141"/>
    </source>
</evidence>
<feature type="transmembrane region" description="Helical" evidence="6">
    <location>
        <begin position="45"/>
        <end position="64"/>
    </location>
</feature>
<dbReference type="FunFam" id="1.20.1260.100:FF:000001">
    <property type="entry name" value="translocator protein 2"/>
    <property type="match status" value="1"/>
</dbReference>
<evidence type="ECO:0000256" key="3">
    <source>
        <dbReference type="ARBA" id="ARBA00022692"/>
    </source>
</evidence>